<dbReference type="EMBL" id="BPLR01010023">
    <property type="protein sequence ID" value="GIY36250.1"/>
    <property type="molecule type" value="Genomic_DNA"/>
</dbReference>
<comment type="caution">
    <text evidence="1">The sequence shown here is derived from an EMBL/GenBank/DDBJ whole genome shotgun (WGS) entry which is preliminary data.</text>
</comment>
<accession>A0AAV4SR72</accession>
<sequence>MSERIQDQLLPNRRFPMSSTINRLILNIIPLNRGGCKFPDDQCTNLNQGNKNSFQDDCNINIFKVYVPIRRSLNTARLGVEPETCGTECQMHSGPMFSGILRTTFRSKTSTEAIPDDLPLLRLSLF</sequence>
<dbReference type="AlphaFoldDB" id="A0AAV4SR72"/>
<keyword evidence="2" id="KW-1185">Reference proteome</keyword>
<protein>
    <submittedName>
        <fullName evidence="1">Uncharacterized protein</fullName>
    </submittedName>
</protein>
<name>A0AAV4SR72_CAEEX</name>
<dbReference type="Proteomes" id="UP001054945">
    <property type="component" value="Unassembled WGS sequence"/>
</dbReference>
<organism evidence="1 2">
    <name type="scientific">Caerostris extrusa</name>
    <name type="common">Bark spider</name>
    <name type="synonym">Caerostris bankana</name>
    <dbReference type="NCBI Taxonomy" id="172846"/>
    <lineage>
        <taxon>Eukaryota</taxon>
        <taxon>Metazoa</taxon>
        <taxon>Ecdysozoa</taxon>
        <taxon>Arthropoda</taxon>
        <taxon>Chelicerata</taxon>
        <taxon>Arachnida</taxon>
        <taxon>Araneae</taxon>
        <taxon>Araneomorphae</taxon>
        <taxon>Entelegynae</taxon>
        <taxon>Araneoidea</taxon>
        <taxon>Araneidae</taxon>
        <taxon>Caerostris</taxon>
    </lineage>
</organism>
<proteinExistence type="predicted"/>
<evidence type="ECO:0000313" key="2">
    <source>
        <dbReference type="Proteomes" id="UP001054945"/>
    </source>
</evidence>
<evidence type="ECO:0000313" key="1">
    <source>
        <dbReference type="EMBL" id="GIY36250.1"/>
    </source>
</evidence>
<reference evidence="1 2" key="1">
    <citation type="submission" date="2021-06" db="EMBL/GenBank/DDBJ databases">
        <title>Caerostris extrusa draft genome.</title>
        <authorList>
            <person name="Kono N."/>
            <person name="Arakawa K."/>
        </authorList>
    </citation>
    <scope>NUCLEOTIDE SEQUENCE [LARGE SCALE GENOMIC DNA]</scope>
</reference>
<gene>
    <name evidence="1" type="ORF">CEXT_808601</name>
</gene>